<proteinExistence type="predicted"/>
<evidence type="ECO:0000313" key="2">
    <source>
        <dbReference type="Proteomes" id="UP000689195"/>
    </source>
</evidence>
<dbReference type="EMBL" id="CAJJDO010000009">
    <property type="protein sequence ID" value="CAD8141174.1"/>
    <property type="molecule type" value="Genomic_DNA"/>
</dbReference>
<keyword evidence="2" id="KW-1185">Reference proteome</keyword>
<evidence type="ECO:0000313" key="1">
    <source>
        <dbReference type="EMBL" id="CAD8141174.1"/>
    </source>
</evidence>
<accession>A0A8S1SRU7</accession>
<dbReference type="Proteomes" id="UP000689195">
    <property type="component" value="Unassembled WGS sequence"/>
</dbReference>
<name>A0A8S1SRU7_9CILI</name>
<protein>
    <submittedName>
        <fullName evidence="1">Uncharacterized protein</fullName>
    </submittedName>
</protein>
<gene>
    <name evidence="1" type="ORF">PPENT_87.1.T0090478</name>
</gene>
<dbReference type="AlphaFoldDB" id="A0A8S1SRU7"/>
<organism evidence="1 2">
    <name type="scientific">Paramecium pentaurelia</name>
    <dbReference type="NCBI Taxonomy" id="43138"/>
    <lineage>
        <taxon>Eukaryota</taxon>
        <taxon>Sar</taxon>
        <taxon>Alveolata</taxon>
        <taxon>Ciliophora</taxon>
        <taxon>Intramacronucleata</taxon>
        <taxon>Oligohymenophorea</taxon>
        <taxon>Peniculida</taxon>
        <taxon>Parameciidae</taxon>
        <taxon>Paramecium</taxon>
    </lineage>
</organism>
<reference evidence="1" key="1">
    <citation type="submission" date="2021-01" db="EMBL/GenBank/DDBJ databases">
        <authorList>
            <consortium name="Genoscope - CEA"/>
            <person name="William W."/>
        </authorList>
    </citation>
    <scope>NUCLEOTIDE SEQUENCE</scope>
</reference>
<sequence length="54" mass="6807">MWIQINDWERRRSQFYQKHEYWINYMILNQAEDQLFTDAEDPQIYGVLIIQIKN</sequence>
<comment type="caution">
    <text evidence="1">The sequence shown here is derived from an EMBL/GenBank/DDBJ whole genome shotgun (WGS) entry which is preliminary data.</text>
</comment>